<protein>
    <recommendedName>
        <fullName evidence="7">Neurofascin/L1/NrCAM C-terminal domain-containing protein</fullName>
    </recommendedName>
</protein>
<dbReference type="GO" id="GO:0016020">
    <property type="term" value="C:membrane"/>
    <property type="evidence" value="ECO:0007669"/>
    <property type="project" value="UniProtKB-SubCell"/>
</dbReference>
<sequence>TTLLSLMLGTAEPSQQVNIPTQGWFIGLMCAIVLLVLIILIICFVRRNRGGKYPVKEKEDAHPDPEAQPMKEDTYSEDEKVPDGGGGKGGRPSPNGSIRRGGSADSLVEYGDGGEGQFNEDGSFIGQYTDRKDRAEPGPDGEESSTTTSPVNPLNPLN</sequence>
<dbReference type="Pfam" id="PF13882">
    <property type="entry name" value="Bravo_FIGEY"/>
    <property type="match status" value="1"/>
</dbReference>
<accession>S4RGL2</accession>
<comment type="subcellular location">
    <subcellularLocation>
        <location evidence="1">Membrane</location>
        <topology evidence="1">Single-pass membrane protein</topology>
    </subcellularLocation>
</comment>
<dbReference type="OMA" id="EASQGHN"/>
<evidence type="ECO:0000256" key="3">
    <source>
        <dbReference type="ARBA" id="ARBA00022989"/>
    </source>
</evidence>
<dbReference type="GeneTree" id="ENSGT00940000157506"/>
<feature type="transmembrane region" description="Helical" evidence="6">
    <location>
        <begin position="24"/>
        <end position="45"/>
    </location>
</feature>
<evidence type="ECO:0000256" key="2">
    <source>
        <dbReference type="ARBA" id="ARBA00022692"/>
    </source>
</evidence>
<reference evidence="8" key="2">
    <citation type="submission" date="2025-09" db="UniProtKB">
        <authorList>
            <consortium name="Ensembl"/>
        </authorList>
    </citation>
    <scope>IDENTIFICATION</scope>
</reference>
<keyword evidence="4 6" id="KW-0472">Membrane</keyword>
<organism evidence="8">
    <name type="scientific">Petromyzon marinus</name>
    <name type="common">Sea lamprey</name>
    <dbReference type="NCBI Taxonomy" id="7757"/>
    <lineage>
        <taxon>Eukaryota</taxon>
        <taxon>Metazoa</taxon>
        <taxon>Chordata</taxon>
        <taxon>Craniata</taxon>
        <taxon>Vertebrata</taxon>
        <taxon>Cyclostomata</taxon>
        <taxon>Hyperoartia</taxon>
        <taxon>Petromyzontiformes</taxon>
        <taxon>Petromyzontidae</taxon>
        <taxon>Petromyzon</taxon>
    </lineage>
</organism>
<reference evidence="8" key="1">
    <citation type="submission" date="2025-08" db="UniProtKB">
        <authorList>
            <consortium name="Ensembl"/>
        </authorList>
    </citation>
    <scope>IDENTIFICATION</scope>
</reference>
<keyword evidence="3 6" id="KW-1133">Transmembrane helix</keyword>
<dbReference type="Ensembl" id="ENSPMAT00000004361.1">
    <property type="protein sequence ID" value="ENSPMAP00000004344.1"/>
    <property type="gene ID" value="ENSPMAG00000003988.1"/>
</dbReference>
<evidence type="ECO:0000256" key="4">
    <source>
        <dbReference type="ARBA" id="ARBA00023136"/>
    </source>
</evidence>
<proteinExistence type="predicted"/>
<evidence type="ECO:0000259" key="7">
    <source>
        <dbReference type="Pfam" id="PF13882"/>
    </source>
</evidence>
<dbReference type="HOGENOM" id="CLU_123652_0_0_1"/>
<feature type="domain" description="Neurofascin/L1/NrCAM C-terminal" evidence="7">
    <location>
        <begin position="46"/>
        <end position="131"/>
    </location>
</feature>
<dbReference type="AlphaFoldDB" id="S4RGL2"/>
<evidence type="ECO:0000313" key="8">
    <source>
        <dbReference type="Ensembl" id="ENSPMAP00000004344.1"/>
    </source>
</evidence>
<dbReference type="InterPro" id="IPR026966">
    <property type="entry name" value="Neurofascin/L1/NrCAM_C"/>
</dbReference>
<dbReference type="STRING" id="7757.ENSPMAP00000004344"/>
<feature type="compositionally biased region" description="Polar residues" evidence="5">
    <location>
        <begin position="144"/>
        <end position="158"/>
    </location>
</feature>
<evidence type="ECO:0000256" key="1">
    <source>
        <dbReference type="ARBA" id="ARBA00004167"/>
    </source>
</evidence>
<evidence type="ECO:0000256" key="6">
    <source>
        <dbReference type="SAM" id="Phobius"/>
    </source>
</evidence>
<evidence type="ECO:0000256" key="5">
    <source>
        <dbReference type="SAM" id="MobiDB-lite"/>
    </source>
</evidence>
<keyword evidence="2 6" id="KW-0812">Transmembrane</keyword>
<feature type="region of interest" description="Disordered" evidence="5">
    <location>
        <begin position="53"/>
        <end position="158"/>
    </location>
</feature>
<feature type="compositionally biased region" description="Basic and acidic residues" evidence="5">
    <location>
        <begin position="54"/>
        <end position="82"/>
    </location>
</feature>
<name>S4RGL2_PETMA</name>